<evidence type="ECO:0000256" key="3">
    <source>
        <dbReference type="ARBA" id="ARBA00023143"/>
    </source>
</evidence>
<evidence type="ECO:0000313" key="5">
    <source>
        <dbReference type="EMBL" id="AJR08633.1"/>
    </source>
</evidence>
<feature type="domain" description="Type III secretion system flagellar brake protein YcgR PilZN" evidence="4">
    <location>
        <begin position="33"/>
        <end position="122"/>
    </location>
</feature>
<dbReference type="OrthoDB" id="5586887at2"/>
<dbReference type="PATRIC" id="fig|658445.3.peg.3920"/>
<dbReference type="KEGG" id="pgb:H744_2c1969"/>
<evidence type="ECO:0000256" key="1">
    <source>
        <dbReference type="ARBA" id="ARBA00022636"/>
    </source>
</evidence>
<dbReference type="STRING" id="658445.H744_2c1969"/>
<dbReference type="Gene3D" id="2.30.110.10">
    <property type="entry name" value="Electron Transport, Fmn-binding Protein, Chain A"/>
    <property type="match status" value="1"/>
</dbReference>
<reference evidence="5 6" key="1">
    <citation type="submission" date="2013-05" db="EMBL/GenBank/DDBJ databases">
        <title>Complete genome sequence of the lipase-producing bacterium Photobacterium gaetbulicola Gung47.</title>
        <authorList>
            <person name="Kim Y.-O."/>
        </authorList>
    </citation>
    <scope>NUCLEOTIDE SEQUENCE [LARGE SCALE GENOMIC DNA]</scope>
    <source>
        <strain evidence="5 6">Gung47</strain>
    </source>
</reference>
<dbReference type="EMBL" id="CP005974">
    <property type="protein sequence ID" value="AJR08633.1"/>
    <property type="molecule type" value="Genomic_DNA"/>
</dbReference>
<proteinExistence type="predicted"/>
<dbReference type="InterPro" id="IPR012349">
    <property type="entry name" value="Split_barrel_FMN-bd"/>
</dbReference>
<protein>
    <recommendedName>
        <fullName evidence="4">Type III secretion system flagellar brake protein YcgR PilZN domain-containing protein</fullName>
    </recommendedName>
</protein>
<accession>A0A0C5WNE2</accession>
<name>A0A0C5WNE2_9GAMM</name>
<keyword evidence="2" id="KW-0547">Nucleotide-binding</keyword>
<evidence type="ECO:0000259" key="4">
    <source>
        <dbReference type="Pfam" id="PF12945"/>
    </source>
</evidence>
<keyword evidence="1" id="KW-0973">c-di-GMP</keyword>
<keyword evidence="3" id="KW-0975">Bacterial flagellum</keyword>
<evidence type="ECO:0000313" key="6">
    <source>
        <dbReference type="Proteomes" id="UP000032303"/>
    </source>
</evidence>
<sequence length="148" mass="16599">MNLQLSQIKRRAMENRIRQLSKPSLPGLMEITHGSEITLSVKTPVGQLFQVSSVFIGTNGKDKLFIELPEVNKIEREQFFQLGYRMTIKAASEKGEGALVRVTTKISHIISEPVPLLVVDIPPNIDVVQLQKEPRYGDSLTDKQGEMV</sequence>
<dbReference type="AlphaFoldDB" id="A0A0C5WNE2"/>
<dbReference type="Proteomes" id="UP000032303">
    <property type="component" value="Chromosome 2"/>
</dbReference>
<dbReference type="GO" id="GO:0000166">
    <property type="term" value="F:nucleotide binding"/>
    <property type="evidence" value="ECO:0007669"/>
    <property type="project" value="UniProtKB-KW"/>
</dbReference>
<evidence type="ECO:0000256" key="2">
    <source>
        <dbReference type="ARBA" id="ARBA00022741"/>
    </source>
</evidence>
<organism evidence="5 6">
    <name type="scientific">Photobacterium gaetbulicola Gung47</name>
    <dbReference type="NCBI Taxonomy" id="658445"/>
    <lineage>
        <taxon>Bacteria</taxon>
        <taxon>Pseudomonadati</taxon>
        <taxon>Pseudomonadota</taxon>
        <taxon>Gammaproteobacteria</taxon>
        <taxon>Vibrionales</taxon>
        <taxon>Vibrionaceae</taxon>
        <taxon>Photobacterium</taxon>
    </lineage>
</organism>
<dbReference type="Pfam" id="PF12945">
    <property type="entry name" value="PilZNR"/>
    <property type="match status" value="1"/>
</dbReference>
<gene>
    <name evidence="5" type="ORF">H744_2c1969</name>
</gene>
<dbReference type="SUPFAM" id="SSF141371">
    <property type="entry name" value="PilZ domain-like"/>
    <property type="match status" value="1"/>
</dbReference>
<keyword evidence="6" id="KW-1185">Reference proteome</keyword>
<dbReference type="HOGENOM" id="CLU_1757119_0_0_6"/>
<dbReference type="InterPro" id="IPR009926">
    <property type="entry name" value="T3SS_YcgR_PilZN"/>
</dbReference>